<sequence length="591" mass="67876">MKIHIVTCSKEWGNISTYIAEEAHAIGAIGFDCEWVHVQGSRRPVALLQLATASGVCVLVRLSCMKTIPDSLKMLLNDNRMFKLGVGCIDDSKFLLMDYGLIVRGCVDLRHLYFRSDNQELPGHETRNHANNIGLNGLSQKLLGKSLDKDWRIRAGDWEAHELSPKQIKYAADDALVGILILIKLIADKLSPDFSTSCIMSSSWEEYVKKIIHQYCCDYVDLRFCSSKEQEANCKINLNTSVPANKAKTIDENSATRKTLLYHNCKLLASDNLPLWTINPNRAKWYVEKGLGTIVTEEPLVVKLNFEPSELPETERCDGQFYLQKRPNICVVCGKDDSLIRKNIVPVEYRKCFPDILKTHRSHDVVLLCLKCHQLSSMRDNFLRQCLAEECDVQMGASSDQTHIVDQNLKNIRNAGGTLLKIGSKLPSKRVAELEQVLKEYYNCDIVTNDLMKNASKLEIKDDNYEPHGLQIYKAYEKIGITKLERRWREYFLSSMNPTFMPVFWSINHNEYKMELKMNRLPQDHPHHIIYKIALVGTEGNLDEYIGDKLQENDSYNRTDEDCIVHELQQNHVEDTKVENESYYDFDKNHC</sequence>
<gene>
    <name evidence="5" type="ORF">MNOR_LOCUS7955</name>
</gene>
<dbReference type="EMBL" id="CAXKWB010003594">
    <property type="protein sequence ID" value="CAL4069565.1"/>
    <property type="molecule type" value="Genomic_DNA"/>
</dbReference>
<keyword evidence="1" id="KW-0540">Nuclease</keyword>
<evidence type="ECO:0000259" key="4">
    <source>
        <dbReference type="SMART" id="SM00474"/>
    </source>
</evidence>
<organism evidence="5 6">
    <name type="scientific">Meganyctiphanes norvegica</name>
    <name type="common">Northern krill</name>
    <name type="synonym">Thysanopoda norvegica</name>
    <dbReference type="NCBI Taxonomy" id="48144"/>
    <lineage>
        <taxon>Eukaryota</taxon>
        <taxon>Metazoa</taxon>
        <taxon>Ecdysozoa</taxon>
        <taxon>Arthropoda</taxon>
        <taxon>Crustacea</taxon>
        <taxon>Multicrustacea</taxon>
        <taxon>Malacostraca</taxon>
        <taxon>Eumalacostraca</taxon>
        <taxon>Eucarida</taxon>
        <taxon>Euphausiacea</taxon>
        <taxon>Euphausiidae</taxon>
        <taxon>Meganyctiphanes</taxon>
    </lineage>
</organism>
<dbReference type="InterPro" id="IPR051132">
    <property type="entry name" value="3-5_Exonuclease_domain"/>
</dbReference>
<reference evidence="5 6" key="1">
    <citation type="submission" date="2024-05" db="EMBL/GenBank/DDBJ databases">
        <authorList>
            <person name="Wallberg A."/>
        </authorList>
    </citation>
    <scope>NUCLEOTIDE SEQUENCE [LARGE SCALE GENOMIC DNA]</scope>
</reference>
<evidence type="ECO:0000313" key="5">
    <source>
        <dbReference type="EMBL" id="CAL4069565.1"/>
    </source>
</evidence>
<comment type="caution">
    <text evidence="5">The sequence shown here is derived from an EMBL/GenBank/DDBJ whole genome shotgun (WGS) entry which is preliminary data.</text>
</comment>
<protein>
    <recommendedName>
        <fullName evidence="4">3'-5' exonuclease domain-containing protein</fullName>
    </recommendedName>
</protein>
<dbReference type="InterPro" id="IPR036397">
    <property type="entry name" value="RNaseH_sf"/>
</dbReference>
<evidence type="ECO:0000256" key="2">
    <source>
        <dbReference type="ARBA" id="ARBA00022801"/>
    </source>
</evidence>
<dbReference type="GO" id="GO:0006139">
    <property type="term" value="P:nucleobase-containing compound metabolic process"/>
    <property type="evidence" value="ECO:0007669"/>
    <property type="project" value="InterPro"/>
</dbReference>
<dbReference type="GO" id="GO:0005634">
    <property type="term" value="C:nucleus"/>
    <property type="evidence" value="ECO:0007669"/>
    <property type="project" value="TreeGrafter"/>
</dbReference>
<feature type="non-terminal residue" evidence="5">
    <location>
        <position position="591"/>
    </location>
</feature>
<keyword evidence="3" id="KW-0269">Exonuclease</keyword>
<feature type="domain" description="3'-5' exonuclease" evidence="4">
    <location>
        <begin position="6"/>
        <end position="191"/>
    </location>
</feature>
<dbReference type="CDD" id="cd06141">
    <property type="entry name" value="WRN_exo"/>
    <property type="match status" value="1"/>
</dbReference>
<dbReference type="AlphaFoldDB" id="A0AAV2Q321"/>
<dbReference type="PANTHER" id="PTHR13620">
    <property type="entry name" value="3-5 EXONUCLEASE"/>
    <property type="match status" value="1"/>
</dbReference>
<dbReference type="Gene3D" id="3.30.420.10">
    <property type="entry name" value="Ribonuclease H-like superfamily/Ribonuclease H"/>
    <property type="match status" value="1"/>
</dbReference>
<accession>A0AAV2Q321</accession>
<dbReference type="GO" id="GO:0003676">
    <property type="term" value="F:nucleic acid binding"/>
    <property type="evidence" value="ECO:0007669"/>
    <property type="project" value="InterPro"/>
</dbReference>
<evidence type="ECO:0000256" key="3">
    <source>
        <dbReference type="ARBA" id="ARBA00022839"/>
    </source>
</evidence>
<keyword evidence="2" id="KW-0378">Hydrolase</keyword>
<evidence type="ECO:0000313" key="6">
    <source>
        <dbReference type="Proteomes" id="UP001497623"/>
    </source>
</evidence>
<dbReference type="GO" id="GO:0008408">
    <property type="term" value="F:3'-5' exonuclease activity"/>
    <property type="evidence" value="ECO:0007669"/>
    <property type="project" value="InterPro"/>
</dbReference>
<proteinExistence type="predicted"/>
<dbReference type="PANTHER" id="PTHR13620:SF104">
    <property type="entry name" value="EXONUCLEASE 3'-5' DOMAIN-CONTAINING PROTEIN 2"/>
    <property type="match status" value="1"/>
</dbReference>
<dbReference type="SMART" id="SM00474">
    <property type="entry name" value="35EXOc"/>
    <property type="match status" value="1"/>
</dbReference>
<name>A0AAV2Q321_MEGNR</name>
<evidence type="ECO:0000256" key="1">
    <source>
        <dbReference type="ARBA" id="ARBA00022722"/>
    </source>
</evidence>
<dbReference type="GO" id="GO:0005737">
    <property type="term" value="C:cytoplasm"/>
    <property type="evidence" value="ECO:0007669"/>
    <property type="project" value="TreeGrafter"/>
</dbReference>
<dbReference type="SUPFAM" id="SSF53098">
    <property type="entry name" value="Ribonuclease H-like"/>
    <property type="match status" value="1"/>
</dbReference>
<dbReference type="InterPro" id="IPR002562">
    <property type="entry name" value="3'-5'_exonuclease_dom"/>
</dbReference>
<dbReference type="Pfam" id="PF01612">
    <property type="entry name" value="DNA_pol_A_exo1"/>
    <property type="match status" value="1"/>
</dbReference>
<dbReference type="InterPro" id="IPR012337">
    <property type="entry name" value="RNaseH-like_sf"/>
</dbReference>
<dbReference type="Proteomes" id="UP001497623">
    <property type="component" value="Unassembled WGS sequence"/>
</dbReference>
<keyword evidence="6" id="KW-1185">Reference proteome</keyword>